<evidence type="ECO:0000313" key="5">
    <source>
        <dbReference type="Proteomes" id="UP001270362"/>
    </source>
</evidence>
<dbReference type="PANTHER" id="PTHR42339">
    <property type="entry name" value="HISTONE H1"/>
    <property type="match status" value="1"/>
</dbReference>
<gene>
    <name evidence="4" type="ORF">B0T22DRAFT_477121</name>
</gene>
<proteinExistence type="predicted"/>
<evidence type="ECO:0000259" key="2">
    <source>
        <dbReference type="Pfam" id="PF09414"/>
    </source>
</evidence>
<reference evidence="4" key="2">
    <citation type="submission" date="2023-06" db="EMBL/GenBank/DDBJ databases">
        <authorList>
            <consortium name="Lawrence Berkeley National Laboratory"/>
            <person name="Haridas S."/>
            <person name="Hensen N."/>
            <person name="Bonometti L."/>
            <person name="Westerberg I."/>
            <person name="Brannstrom I.O."/>
            <person name="Guillou S."/>
            <person name="Cros-Aarteil S."/>
            <person name="Calhoun S."/>
            <person name="Kuo A."/>
            <person name="Mondo S."/>
            <person name="Pangilinan J."/>
            <person name="Riley R."/>
            <person name="Labutti K."/>
            <person name="Andreopoulos B."/>
            <person name="Lipzen A."/>
            <person name="Chen C."/>
            <person name="Yanf M."/>
            <person name="Daum C."/>
            <person name="Ng V."/>
            <person name="Clum A."/>
            <person name="Steindorff A."/>
            <person name="Ohm R."/>
            <person name="Martin F."/>
            <person name="Silar P."/>
            <person name="Natvig D."/>
            <person name="Lalanne C."/>
            <person name="Gautier V."/>
            <person name="Ament-Velasquez S.L."/>
            <person name="Kruys A."/>
            <person name="Hutchinson M.I."/>
            <person name="Powell A.J."/>
            <person name="Barry K."/>
            <person name="Miller A.N."/>
            <person name="Grigoriev I.V."/>
            <person name="Debuchy R."/>
            <person name="Gladieux P."/>
            <person name="Thoren M.H."/>
            <person name="Johannesson H."/>
        </authorList>
    </citation>
    <scope>NUCLEOTIDE SEQUENCE</scope>
    <source>
        <strain evidence="4">CBS 314.62</strain>
    </source>
</reference>
<evidence type="ECO:0008006" key="6">
    <source>
        <dbReference type="Google" id="ProtNLM"/>
    </source>
</evidence>
<comment type="caution">
    <text evidence="4">The sequence shown here is derived from an EMBL/GenBank/DDBJ whole genome shotgun (WGS) entry which is preliminary data.</text>
</comment>
<feature type="region of interest" description="Disordered" evidence="1">
    <location>
        <begin position="479"/>
        <end position="498"/>
    </location>
</feature>
<dbReference type="PANTHER" id="PTHR42339:SF1">
    <property type="entry name" value="HISTONE H1"/>
    <property type="match status" value="1"/>
</dbReference>
<dbReference type="Pfam" id="PF09414">
    <property type="entry name" value="RNA_ligase"/>
    <property type="match status" value="1"/>
</dbReference>
<dbReference type="GO" id="GO:0003677">
    <property type="term" value="F:DNA binding"/>
    <property type="evidence" value="ECO:0007669"/>
    <property type="project" value="InterPro"/>
</dbReference>
<feature type="domain" description="RNA ligase" evidence="2">
    <location>
        <begin position="512"/>
        <end position="631"/>
    </location>
</feature>
<dbReference type="Gene3D" id="1.10.260.40">
    <property type="entry name" value="lambda repressor-like DNA-binding domains"/>
    <property type="match status" value="1"/>
</dbReference>
<reference evidence="4" key="1">
    <citation type="journal article" date="2023" name="Mol. Phylogenet. Evol.">
        <title>Genome-scale phylogeny and comparative genomics of the fungal order Sordariales.</title>
        <authorList>
            <person name="Hensen N."/>
            <person name="Bonometti L."/>
            <person name="Westerberg I."/>
            <person name="Brannstrom I.O."/>
            <person name="Guillou S."/>
            <person name="Cros-Aarteil S."/>
            <person name="Calhoun S."/>
            <person name="Haridas S."/>
            <person name="Kuo A."/>
            <person name="Mondo S."/>
            <person name="Pangilinan J."/>
            <person name="Riley R."/>
            <person name="LaButti K."/>
            <person name="Andreopoulos B."/>
            <person name="Lipzen A."/>
            <person name="Chen C."/>
            <person name="Yan M."/>
            <person name="Daum C."/>
            <person name="Ng V."/>
            <person name="Clum A."/>
            <person name="Steindorff A."/>
            <person name="Ohm R.A."/>
            <person name="Martin F."/>
            <person name="Silar P."/>
            <person name="Natvig D.O."/>
            <person name="Lalanne C."/>
            <person name="Gautier V."/>
            <person name="Ament-Velasquez S.L."/>
            <person name="Kruys A."/>
            <person name="Hutchinson M.I."/>
            <person name="Powell A.J."/>
            <person name="Barry K."/>
            <person name="Miller A.N."/>
            <person name="Grigoriev I.V."/>
            <person name="Debuchy R."/>
            <person name="Gladieux P."/>
            <person name="Hiltunen Thoren M."/>
            <person name="Johannesson H."/>
        </authorList>
    </citation>
    <scope>NUCLEOTIDE SEQUENCE</scope>
    <source>
        <strain evidence="4">CBS 314.62</strain>
    </source>
</reference>
<evidence type="ECO:0000259" key="3">
    <source>
        <dbReference type="Pfam" id="PF24852"/>
    </source>
</evidence>
<keyword evidence="5" id="KW-1185">Reference proteome</keyword>
<dbReference type="InterPro" id="IPR056143">
    <property type="entry name" value="DUF7726"/>
</dbReference>
<name>A0AAE0XJ39_9PEZI</name>
<accession>A0AAE0XJ39</accession>
<protein>
    <recommendedName>
        <fullName evidence="6">RNA ligase domain-containing protein</fullName>
    </recommendedName>
</protein>
<dbReference type="InterPro" id="IPR021122">
    <property type="entry name" value="RNA_ligase_dom_REL/Rnl2"/>
</dbReference>
<dbReference type="Proteomes" id="UP001270362">
    <property type="component" value="Unassembled WGS sequence"/>
</dbReference>
<dbReference type="AlphaFoldDB" id="A0AAE0XJ39"/>
<dbReference type="Pfam" id="PF24852">
    <property type="entry name" value="DUF7726"/>
    <property type="match status" value="1"/>
</dbReference>
<feature type="region of interest" description="Disordered" evidence="1">
    <location>
        <begin position="1"/>
        <end position="48"/>
    </location>
</feature>
<dbReference type="EMBL" id="JAULSO010000001">
    <property type="protein sequence ID" value="KAK3694367.1"/>
    <property type="molecule type" value="Genomic_DNA"/>
</dbReference>
<dbReference type="SUPFAM" id="SSF56091">
    <property type="entry name" value="DNA ligase/mRNA capping enzyme, catalytic domain"/>
    <property type="match status" value="1"/>
</dbReference>
<feature type="domain" description="DUF7726" evidence="3">
    <location>
        <begin position="66"/>
        <end position="125"/>
    </location>
</feature>
<evidence type="ECO:0000256" key="1">
    <source>
        <dbReference type="SAM" id="MobiDB-lite"/>
    </source>
</evidence>
<sequence length="684" mass="76211">MSATGNSRAPASFTPIASMLSDKENAPAPAPAPAKAAAGSRKRKSTDEQALAAAGINLDDIDVEHMPITENCDQVRRKINRFIDSGAMSKTAFAREIGVSVKLLSGFLGEHGPDKGAGYASVENAHQEAQARRGSYHYLHCRERDNSSRSGVTQAQLCRGILAQLKLEDKPARIQGSQLARFRGKKGANAGATSAVLYGACVFFEKLRIKAKKPKSKTRLEMEKVWGLRDSTGRLMVEPRPAPSTPDTAAHQEYLQMMFEALDMSPQSLTSSSDPFESDGQSIRLETPALPLKTDDRLLESTVQSLFETSRQPPAIAPQLFDRSLVTVQRITRIKRIKNPDKKTQKRAILSLDGWTVIAHNRDVKTRFKPNDLVVLIEADSFLPISGSLGNLVGSPNARIETINDQKGYRVTPPVIGNHISDGLVYRLDEIPEIHEPYQARVLEIGGAEATTELLSTSFDSALGVHRWEFAPEMGLAMGPGPDAPTPRPSWQRGQDRPSIFKPAHRKARETTWQITEKLDGELMHVYKVASERYFDYIFTTSSVFLPATTTGRREHVGICNRTYEYADDGRNHYNHVARESAILDKIRRIPYPNLDVQGELVGHTPDDDEMDDALRQVSYKFFVFGIWDIDLSSMFSRMLRDGRVVQDRDMVDSQLPADLFCLARLEGFAVISGTWLEDRERYQ</sequence>
<organism evidence="4 5">
    <name type="scientific">Podospora appendiculata</name>
    <dbReference type="NCBI Taxonomy" id="314037"/>
    <lineage>
        <taxon>Eukaryota</taxon>
        <taxon>Fungi</taxon>
        <taxon>Dikarya</taxon>
        <taxon>Ascomycota</taxon>
        <taxon>Pezizomycotina</taxon>
        <taxon>Sordariomycetes</taxon>
        <taxon>Sordariomycetidae</taxon>
        <taxon>Sordariales</taxon>
        <taxon>Podosporaceae</taxon>
        <taxon>Podospora</taxon>
    </lineage>
</organism>
<dbReference type="Pfam" id="PF21189">
    <property type="entry name" value="PHA02142"/>
    <property type="match status" value="1"/>
</dbReference>
<dbReference type="InterPro" id="IPR010982">
    <property type="entry name" value="Lambda_DNA-bd_dom_sf"/>
</dbReference>
<evidence type="ECO:0000313" key="4">
    <source>
        <dbReference type="EMBL" id="KAK3694367.1"/>
    </source>
</evidence>